<dbReference type="CDD" id="cd02440">
    <property type="entry name" value="AdoMet_MTases"/>
    <property type="match status" value="1"/>
</dbReference>
<dbReference type="Gene3D" id="3.40.50.150">
    <property type="entry name" value="Vaccinia Virus protein VP39"/>
    <property type="match status" value="1"/>
</dbReference>
<keyword evidence="1" id="KW-0808">Transferase</keyword>
<sequence length="244" mass="27470">MKNLPAVSDENCMKDYPEIRANERDRLLQYVRIRPHSNVLDIQAAGGYLSDKVYRNLQGQVTCYCLEPSDIHRARLKSYHVAVNDEVECFPQIATESMDVAIGLAGLHHSDCHQSTLNEAYRSLKSGGQLAICDVVVGSNIARWLNEYVDAHSASGHKGVFIEETSLRAQLVKAGFSNVRLSHDDVPWVFPSMSVFVNFFKGLFGLETSLHEIENAIFDYFTPQIHAEQVILPWRLLYATGLKT</sequence>
<dbReference type="SUPFAM" id="SSF53335">
    <property type="entry name" value="S-adenosyl-L-methionine-dependent methyltransferases"/>
    <property type="match status" value="1"/>
</dbReference>
<reference evidence="1" key="1">
    <citation type="submission" date="2022-11" db="EMBL/GenBank/DDBJ databases">
        <title>Alteromonas sp. nov., isolated from sea water of the Qingdao.</title>
        <authorList>
            <person name="Wang Q."/>
        </authorList>
    </citation>
    <scope>NUCLEOTIDE SEQUENCE</scope>
    <source>
        <strain evidence="1">ASW11-7</strain>
    </source>
</reference>
<keyword evidence="1" id="KW-0489">Methyltransferase</keyword>
<dbReference type="GO" id="GO:0008168">
    <property type="term" value="F:methyltransferase activity"/>
    <property type="evidence" value="ECO:0007669"/>
    <property type="project" value="UniProtKB-KW"/>
</dbReference>
<keyword evidence="2" id="KW-1185">Reference proteome</keyword>
<dbReference type="GO" id="GO:0032259">
    <property type="term" value="P:methylation"/>
    <property type="evidence" value="ECO:0007669"/>
    <property type="project" value="UniProtKB-KW"/>
</dbReference>
<protein>
    <submittedName>
        <fullName evidence="1">Class I SAM-dependent methyltransferase</fullName>
    </submittedName>
</protein>
<name>A0ABT3P9M2_9ALTE</name>
<organism evidence="1 2">
    <name type="scientific">Alteromonas aquimaris</name>
    <dbReference type="NCBI Taxonomy" id="2998417"/>
    <lineage>
        <taxon>Bacteria</taxon>
        <taxon>Pseudomonadati</taxon>
        <taxon>Pseudomonadota</taxon>
        <taxon>Gammaproteobacteria</taxon>
        <taxon>Alteromonadales</taxon>
        <taxon>Alteromonadaceae</taxon>
        <taxon>Alteromonas/Salinimonas group</taxon>
        <taxon>Alteromonas</taxon>
    </lineage>
</organism>
<dbReference type="Pfam" id="PF13489">
    <property type="entry name" value="Methyltransf_23"/>
    <property type="match status" value="1"/>
</dbReference>
<comment type="caution">
    <text evidence="1">The sequence shown here is derived from an EMBL/GenBank/DDBJ whole genome shotgun (WGS) entry which is preliminary data.</text>
</comment>
<dbReference type="EMBL" id="JAPFRD010000011">
    <property type="protein sequence ID" value="MCW8109487.1"/>
    <property type="molecule type" value="Genomic_DNA"/>
</dbReference>
<dbReference type="RefSeq" id="WP_265618268.1">
    <property type="nucleotide sequence ID" value="NZ_JAPFRD010000011.1"/>
</dbReference>
<dbReference type="Proteomes" id="UP001142810">
    <property type="component" value="Unassembled WGS sequence"/>
</dbReference>
<evidence type="ECO:0000313" key="1">
    <source>
        <dbReference type="EMBL" id="MCW8109487.1"/>
    </source>
</evidence>
<proteinExistence type="predicted"/>
<dbReference type="InterPro" id="IPR029063">
    <property type="entry name" value="SAM-dependent_MTases_sf"/>
</dbReference>
<gene>
    <name evidence="1" type="ORF">OPS25_13335</name>
</gene>
<evidence type="ECO:0000313" key="2">
    <source>
        <dbReference type="Proteomes" id="UP001142810"/>
    </source>
</evidence>
<accession>A0ABT3P9M2</accession>